<feature type="domain" description="COMM" evidence="1">
    <location>
        <begin position="7"/>
        <end position="74"/>
    </location>
</feature>
<sequence>MEKNINKITDISWRFGVTAASNDSDNVAKSFLQLKLRLDNDGKIKNVFTEMTIGQFYKFLHDLEKAKCNLDLLL</sequence>
<dbReference type="GeneID" id="106744293"/>
<dbReference type="InterPro" id="IPR017920">
    <property type="entry name" value="COMM"/>
</dbReference>
<dbReference type="PROSITE" id="PS51269">
    <property type="entry name" value="COMM"/>
    <property type="match status" value="1"/>
</dbReference>
<evidence type="ECO:0000259" key="1">
    <source>
        <dbReference type="PROSITE" id="PS51269"/>
    </source>
</evidence>
<evidence type="ECO:0000313" key="2">
    <source>
        <dbReference type="Proteomes" id="UP000515204"/>
    </source>
</evidence>
<dbReference type="OrthoDB" id="76101at2759"/>
<organism evidence="2 3">
    <name type="scientific">Dinoponera quadriceps</name>
    <name type="common">South American ant</name>
    <dbReference type="NCBI Taxonomy" id="609295"/>
    <lineage>
        <taxon>Eukaryota</taxon>
        <taxon>Metazoa</taxon>
        <taxon>Ecdysozoa</taxon>
        <taxon>Arthropoda</taxon>
        <taxon>Hexapoda</taxon>
        <taxon>Insecta</taxon>
        <taxon>Pterygota</taxon>
        <taxon>Neoptera</taxon>
        <taxon>Endopterygota</taxon>
        <taxon>Hymenoptera</taxon>
        <taxon>Apocrita</taxon>
        <taxon>Aculeata</taxon>
        <taxon>Formicoidea</taxon>
        <taxon>Formicidae</taxon>
        <taxon>Ponerinae</taxon>
        <taxon>Ponerini</taxon>
        <taxon>Dinoponera</taxon>
    </lineage>
</organism>
<gene>
    <name evidence="3" type="primary">LOC106744293</name>
</gene>
<dbReference type="KEGG" id="dqu:106744293"/>
<dbReference type="AlphaFoldDB" id="A0A6P3X7Q4"/>
<dbReference type="RefSeq" id="XP_014474431.1">
    <property type="nucleotide sequence ID" value="XM_014618945.1"/>
</dbReference>
<dbReference type="Proteomes" id="UP000515204">
    <property type="component" value="Unplaced"/>
</dbReference>
<protein>
    <submittedName>
        <fullName evidence="3">COMM domain-containing protein 7-like</fullName>
    </submittedName>
</protein>
<proteinExistence type="predicted"/>
<keyword evidence="2" id="KW-1185">Reference proteome</keyword>
<reference evidence="3" key="1">
    <citation type="submission" date="2025-08" db="UniProtKB">
        <authorList>
            <consortium name="RefSeq"/>
        </authorList>
    </citation>
    <scope>IDENTIFICATION</scope>
</reference>
<name>A0A6P3X7Q4_DINQU</name>
<evidence type="ECO:0000313" key="3">
    <source>
        <dbReference type="RefSeq" id="XP_014474431.1"/>
    </source>
</evidence>
<accession>A0A6P3X7Q4</accession>
<dbReference type="Pfam" id="PF07258">
    <property type="entry name" value="COMM_domain"/>
    <property type="match status" value="1"/>
</dbReference>